<gene>
    <name evidence="4" type="ORF">Cvel_2971.t1.CR1</name>
</gene>
<dbReference type="InterPro" id="IPR001611">
    <property type="entry name" value="Leu-rich_rpt"/>
</dbReference>
<name>A0A0K6S630_9ALVE</name>
<organism evidence="4">
    <name type="scientific">Chromera velia CCMP2878</name>
    <dbReference type="NCBI Taxonomy" id="1169474"/>
    <lineage>
        <taxon>Eukaryota</taxon>
        <taxon>Sar</taxon>
        <taxon>Alveolata</taxon>
        <taxon>Colpodellida</taxon>
        <taxon>Chromeraceae</taxon>
        <taxon>Chromera</taxon>
    </lineage>
</organism>
<evidence type="ECO:0000313" key="4">
    <source>
        <dbReference type="EMBL" id="CUC09098.1"/>
    </source>
</evidence>
<proteinExistence type="predicted"/>
<comment type="subcellular location">
    <subcellularLocation>
        <location evidence="1">Cytoplasm</location>
        <location evidence="1">Cytoskeleton</location>
    </subcellularLocation>
</comment>
<keyword evidence="2" id="KW-0963">Cytoplasm</keyword>
<dbReference type="VEuPathDB" id="CryptoDB:Cvel_2971"/>
<dbReference type="SMART" id="SM00368">
    <property type="entry name" value="LRR_RI"/>
    <property type="match status" value="7"/>
</dbReference>
<sequence>MQAGTENLGQDLTSGRTSELSQEALLWKLLQNVQPTSAVVSEMASCPDGYGMAWFCLCVLKKGKVQGVPLKFLDLSDCIDLSPRKIFFLLDQLPKSVEGLTLGTSAVGPALSLLRRFLEGVGSSGEQGNDGPSLQSFSLANCLVGPLEACVIFSALPASIAHLKLTGNPLGTEGFRALARWISDGKAASLVHLDLEETGLNDEYLGILCGAVEGKSLKLETLNLARNRLQVGGMERLCSVLCAASLPEIHVLLLKRCDLRDDAIERLADCLGRGGVRNLETLELGGNDQCLGHCLGGLGRCLRADAVPHLRKLGLEGIKQRGRIDIGQAVRDFLDALSASECPPHLRVELPHLVLDSDLLSEKEARALGAGKHPSLDTLRLEVEGEKLQMFFEEMVAAPGPLHYKEMYLFLYSYSEEEDENAKGGLKLMGEAIQMGRLSVVRQLHVDVMGESDGEAKTAFCTALGVVKLPHLSKLLLSGMLTDAAVTPFAQAIRGGNLSGLRVLRLRGNEVTGGKVETVMRAVVESEEGMPFSVLDLSDTRAGEGGGSLGPFLMSEKLGGLSAINLSNSHLTDEALRGLTDAVRAGSLVNFCLLNFCSNWDVSKEAWGELVQAIVGREEGLPELVSLDLSDTTAISAGGVIAAALGSGKLPSLTDLYPRLFCIDAEGVEGLGGAIRAARFSPLVGNIHFCLDVIEEANSNVDGLITAIAESEKGLPACMRSFDLSGGRMGEDALALLAASGGEGAGGKLSNLGSLDLSSCQIDDGMLRQWGEVFSAHRCPKLKTIKLEGNRISVDGVSAFFDVLTPQSLPQLELLDLHGQEGMEGVEQQRNFDSAVEALRHAAHREGKLQMWTQAIEN</sequence>
<evidence type="ECO:0000256" key="1">
    <source>
        <dbReference type="ARBA" id="ARBA00004245"/>
    </source>
</evidence>
<dbReference type="GO" id="GO:0005856">
    <property type="term" value="C:cytoskeleton"/>
    <property type="evidence" value="ECO:0007669"/>
    <property type="project" value="UniProtKB-SubCell"/>
</dbReference>
<evidence type="ECO:0000256" key="3">
    <source>
        <dbReference type="ARBA" id="ARBA00023212"/>
    </source>
</evidence>
<reference evidence="4" key="1">
    <citation type="submission" date="2014-11" db="EMBL/GenBank/DDBJ databases">
        <title>Molecular phylogeny of cliff fern family Woodsiaceae with morphological implications.</title>
        <authorList>
            <person name="Shao Y.-Z."/>
            <person name="Wei R."/>
            <person name="Zhang X.-C."/>
        </authorList>
    </citation>
    <scope>NUCLEOTIDE SEQUENCE</scope>
</reference>
<dbReference type="PhylomeDB" id="A0A0K6S630"/>
<accession>A0A0K6S630</accession>
<dbReference type="InterPro" id="IPR032675">
    <property type="entry name" value="LRR_dom_sf"/>
</dbReference>
<dbReference type="Pfam" id="PF13516">
    <property type="entry name" value="LRR_6"/>
    <property type="match status" value="2"/>
</dbReference>
<dbReference type="AlphaFoldDB" id="A0A0K6S630"/>
<dbReference type="Gene3D" id="3.80.10.10">
    <property type="entry name" value="Ribonuclease Inhibitor"/>
    <property type="match status" value="3"/>
</dbReference>
<dbReference type="InterPro" id="IPR052410">
    <property type="entry name" value="DRC5"/>
</dbReference>
<protein>
    <submittedName>
        <fullName evidence="4">Uncharacterized protein</fullName>
    </submittedName>
</protein>
<keyword evidence="3" id="KW-0206">Cytoskeleton</keyword>
<dbReference type="SUPFAM" id="SSF52047">
    <property type="entry name" value="RNI-like"/>
    <property type="match status" value="1"/>
</dbReference>
<dbReference type="EMBL" id="CDMZ01000209">
    <property type="protein sequence ID" value="CUC09098.1"/>
    <property type="molecule type" value="Genomic_DNA"/>
</dbReference>
<dbReference type="PANTHER" id="PTHR24107">
    <property type="entry name" value="YNEIN REGULATORY COMPLEX SUBUNIT 5"/>
    <property type="match status" value="1"/>
</dbReference>
<evidence type="ECO:0000256" key="2">
    <source>
        <dbReference type="ARBA" id="ARBA00022490"/>
    </source>
</evidence>
<dbReference type="PANTHER" id="PTHR24107:SF2">
    <property type="entry name" value="NLR FAMILY CARD DOMAIN CONTAINING 3"/>
    <property type="match status" value="1"/>
</dbReference>